<proteinExistence type="inferred from homology"/>
<dbReference type="PANTHER" id="PTHR15108">
    <property type="entry name" value="N-ACYLGLUCOSAMINE-2-EPIMERASE"/>
    <property type="match status" value="1"/>
</dbReference>
<dbReference type="InterPro" id="IPR008928">
    <property type="entry name" value="6-hairpin_glycosidase_sf"/>
</dbReference>
<dbReference type="HOGENOM" id="CLU_046651_0_1_10"/>
<sequence>MDKNKILEYTQLYKATLLENVIPFWTQNSPDWVNGGYYTCLDRTGKVFDTDKFVWLQGRQAWMFSFLYQEVDRKEEWLAISKLGIDFLEKYGSDSDGNYYFSLTQKGRPLIQPYNVFSDCFVAMAFARYGQIPGNESMGSKAIAIFQKILDRQANPKGIYNKVYPGTRPLKNFALPMILSNLCLEMEPLLDQGMVEEILDTCVQEVMVNFLDQDTMVMFENRTLDNGYSNSFEGRLLNPGHAIEAMWFMMDIAKRRGDQSLANRAVTIMLRQLEHGWDKEFGGIFYFLDHEGHPPQQLEWDQKLWWVHLETLVALVKGYHLTGETRCWEWFEKVHKYAWKNFHDPKQGEWFGYLNRRGEVLLDLKGGKWKGCFHVPRALYQVWRTLESEVDKKNF</sequence>
<comment type="similarity">
    <text evidence="1">Belongs to the N-acylglucosamine 2-epimerase family.</text>
</comment>
<accession>L0G6R7</accession>
<evidence type="ECO:0000256" key="2">
    <source>
        <dbReference type="ARBA" id="ARBA00023235"/>
    </source>
</evidence>
<dbReference type="PATRIC" id="fig|926556.3.peg.4581"/>
<evidence type="ECO:0000313" key="4">
    <source>
        <dbReference type="Proteomes" id="UP000010796"/>
    </source>
</evidence>
<reference evidence="4" key="1">
    <citation type="submission" date="2012-02" db="EMBL/GenBank/DDBJ databases">
        <title>The complete genome of Echinicola vietnamensis DSM 17526.</title>
        <authorList>
            <person name="Lucas S."/>
            <person name="Copeland A."/>
            <person name="Lapidus A."/>
            <person name="Glavina del Rio T."/>
            <person name="Dalin E."/>
            <person name="Tice H."/>
            <person name="Bruce D."/>
            <person name="Goodwin L."/>
            <person name="Pitluck S."/>
            <person name="Peters L."/>
            <person name="Ovchinnikova G."/>
            <person name="Teshima H."/>
            <person name="Kyrpides N."/>
            <person name="Mavromatis K."/>
            <person name="Ivanova N."/>
            <person name="Brettin T."/>
            <person name="Detter J.C."/>
            <person name="Han C."/>
            <person name="Larimer F."/>
            <person name="Land M."/>
            <person name="Hauser L."/>
            <person name="Markowitz V."/>
            <person name="Cheng J.-F."/>
            <person name="Hugenholtz P."/>
            <person name="Woyke T."/>
            <person name="Wu D."/>
            <person name="Brambilla E."/>
            <person name="Klenk H.-P."/>
            <person name="Eisen J.A."/>
        </authorList>
    </citation>
    <scope>NUCLEOTIDE SEQUENCE [LARGE SCALE GENOMIC DNA]</scope>
    <source>
        <strain evidence="4">DSM 17526 / LMG 23754 / KMM 6221</strain>
    </source>
</reference>
<keyword evidence="4" id="KW-1185">Reference proteome</keyword>
<dbReference type="RefSeq" id="WP_015268054.1">
    <property type="nucleotide sequence ID" value="NC_019904.1"/>
</dbReference>
<protein>
    <submittedName>
        <fullName evidence="3">N-acyl-D-glucosamine 2-epimerase</fullName>
    </submittedName>
</protein>
<dbReference type="GO" id="GO:0005975">
    <property type="term" value="P:carbohydrate metabolic process"/>
    <property type="evidence" value="ECO:0007669"/>
    <property type="project" value="InterPro"/>
</dbReference>
<dbReference type="InterPro" id="IPR034116">
    <property type="entry name" value="AGE_dom"/>
</dbReference>
<organism evidence="3 4">
    <name type="scientific">Echinicola vietnamensis (strain DSM 17526 / LMG 23754 / KMM 6221)</name>
    <dbReference type="NCBI Taxonomy" id="926556"/>
    <lineage>
        <taxon>Bacteria</taxon>
        <taxon>Pseudomonadati</taxon>
        <taxon>Bacteroidota</taxon>
        <taxon>Cytophagia</taxon>
        <taxon>Cytophagales</taxon>
        <taxon>Cyclobacteriaceae</taxon>
        <taxon>Echinicola</taxon>
    </lineage>
</organism>
<dbReference type="STRING" id="926556.Echvi_4339"/>
<dbReference type="Pfam" id="PF07221">
    <property type="entry name" value="GlcNAc_2-epim"/>
    <property type="match status" value="1"/>
</dbReference>
<dbReference type="KEGG" id="evi:Echvi_4339"/>
<name>L0G6R7_ECHVK</name>
<dbReference type="Proteomes" id="UP000010796">
    <property type="component" value="Chromosome"/>
</dbReference>
<evidence type="ECO:0000313" key="3">
    <source>
        <dbReference type="EMBL" id="AGA80525.1"/>
    </source>
</evidence>
<dbReference type="GO" id="GO:0016853">
    <property type="term" value="F:isomerase activity"/>
    <property type="evidence" value="ECO:0007669"/>
    <property type="project" value="UniProtKB-KW"/>
</dbReference>
<dbReference type="AlphaFoldDB" id="L0G6R7"/>
<keyword evidence="2" id="KW-0413">Isomerase</keyword>
<dbReference type="SUPFAM" id="SSF48208">
    <property type="entry name" value="Six-hairpin glycosidases"/>
    <property type="match status" value="1"/>
</dbReference>
<dbReference type="Gene3D" id="1.50.10.10">
    <property type="match status" value="1"/>
</dbReference>
<dbReference type="CDD" id="cd00249">
    <property type="entry name" value="AGE"/>
    <property type="match status" value="1"/>
</dbReference>
<dbReference type="FunFam" id="1.50.10.10:FF:000021">
    <property type="entry name" value="N-acylglucosamine 2-epimerase"/>
    <property type="match status" value="1"/>
</dbReference>
<gene>
    <name evidence="3" type="ordered locus">Echvi_4339</name>
</gene>
<dbReference type="OrthoDB" id="5141876at2"/>
<evidence type="ECO:0000256" key="1">
    <source>
        <dbReference type="ARBA" id="ARBA00008558"/>
    </source>
</evidence>
<dbReference type="EMBL" id="CP003346">
    <property type="protein sequence ID" value="AGA80525.1"/>
    <property type="molecule type" value="Genomic_DNA"/>
</dbReference>
<dbReference type="InterPro" id="IPR010819">
    <property type="entry name" value="AGE/CE"/>
</dbReference>
<dbReference type="InterPro" id="IPR012341">
    <property type="entry name" value="6hp_glycosidase-like_sf"/>
</dbReference>
<dbReference type="eggNOG" id="COG2942">
    <property type="taxonomic scope" value="Bacteria"/>
</dbReference>